<keyword evidence="10" id="KW-0560">Oxidoreductase</keyword>
<evidence type="ECO:0000256" key="7">
    <source>
        <dbReference type="ARBA" id="ARBA00022827"/>
    </source>
</evidence>
<evidence type="ECO:0000313" key="17">
    <source>
        <dbReference type="Proteomes" id="UP000182998"/>
    </source>
</evidence>
<dbReference type="FunFam" id="3.50.50.60:FF:000159">
    <property type="entry name" value="Dimethylaniline monooxygenase [N-oxide-forming]"/>
    <property type="match status" value="1"/>
</dbReference>
<reference evidence="15 17" key="3">
    <citation type="submission" date="2016-10" db="EMBL/GenBank/DDBJ databases">
        <authorList>
            <person name="Varghese N."/>
            <person name="Submissions S."/>
        </authorList>
    </citation>
    <scope>NUCLEOTIDE SEQUENCE [LARGE SCALE GENOMIC DNA]</scope>
    <source>
        <strain evidence="15 17">ATCC 33218</strain>
    </source>
</reference>
<dbReference type="SUPFAM" id="SSF51905">
    <property type="entry name" value="FAD/NAD(P)-binding domain"/>
    <property type="match status" value="3"/>
</dbReference>
<dbReference type="Proteomes" id="UP000032414">
    <property type="component" value="Chromosome I"/>
</dbReference>
<feature type="compositionally biased region" description="Polar residues" evidence="13">
    <location>
        <begin position="436"/>
        <end position="467"/>
    </location>
</feature>
<keyword evidence="17" id="KW-1185">Reference proteome</keyword>
<dbReference type="InterPro" id="IPR000960">
    <property type="entry name" value="Flavin_mOase"/>
</dbReference>
<evidence type="ECO:0000256" key="1">
    <source>
        <dbReference type="ARBA" id="ARBA00001974"/>
    </source>
</evidence>
<evidence type="ECO:0000313" key="15">
    <source>
        <dbReference type="EMBL" id="SCY55607.1"/>
    </source>
</evidence>
<keyword evidence="6" id="KW-0256">Endoplasmic reticulum</keyword>
<evidence type="ECO:0000256" key="3">
    <source>
        <dbReference type="ARBA" id="ARBA00009183"/>
    </source>
</evidence>
<sequence length="467" mass="54116">MKNPPNNSPRICVIGAGPCGITTAKNLLQQGLTNFTVFEKNHRLGGNWVFDESNDHSSVYETTHIISSKRLSQYEDYPMPFEYPDYPSHTQILSYFEDYAQHFGVNEYIQFNTCVEKIVPLSEREWMVTYKNEQGTYEEVFNYVLVANGHHWDPIVPQFCGEFLGEILHSHQYKRAAPFKNKRVLVVGGGNSACDIAVEISRHSPKTCISLRRGQHIFPKFIFGKPTDIMFSFVNWMPYWPKQLLAAAIIRIIQGRYPKYHLEKPKCKPQEIHPTINSELLYYIRHGKILPRRAIDRLDGNTVHFVDGRQDEFDVIILATGYQISFPFFDKQLIDFSTLVHVPLYRKMMHADFKNLYFIGLFQPQGCIWPLADFQAKIAARIIAGSLDRPKNLPIKIKREIKKSRSRFKANIRHAIEVDYPSFRRQLLRDLKKAKPQSQQGVEHSSCYSPSQRSEQAQPSTESSEYC</sequence>
<dbReference type="EMBL" id="FMVN01000010">
    <property type="protein sequence ID" value="SCY55607.1"/>
    <property type="molecule type" value="Genomic_DNA"/>
</dbReference>
<evidence type="ECO:0000256" key="11">
    <source>
        <dbReference type="ARBA" id="ARBA00023033"/>
    </source>
</evidence>
<dbReference type="KEGG" id="tmc:LMI_1038"/>
<dbReference type="GO" id="GO:0004499">
    <property type="term" value="F:N,N-dimethylaniline monooxygenase activity"/>
    <property type="evidence" value="ECO:0007669"/>
    <property type="project" value="InterPro"/>
</dbReference>
<comment type="similarity">
    <text evidence="3">Belongs to the FMO family.</text>
</comment>
<dbReference type="RefSeq" id="WP_064102976.1">
    <property type="nucleotide sequence ID" value="NZ_CP020614.1"/>
</dbReference>
<evidence type="ECO:0000256" key="12">
    <source>
        <dbReference type="ARBA" id="ARBA00023136"/>
    </source>
</evidence>
<evidence type="ECO:0000256" key="6">
    <source>
        <dbReference type="ARBA" id="ARBA00022824"/>
    </source>
</evidence>
<feature type="region of interest" description="Disordered" evidence="13">
    <location>
        <begin position="431"/>
        <end position="467"/>
    </location>
</feature>
<keyword evidence="7" id="KW-0274">FAD</keyword>
<dbReference type="PATRIC" id="fig|451.8.peg.352"/>
<dbReference type="GO" id="GO:0050661">
    <property type="term" value="F:NADP binding"/>
    <property type="evidence" value="ECO:0007669"/>
    <property type="project" value="InterPro"/>
</dbReference>
<evidence type="ECO:0000256" key="10">
    <source>
        <dbReference type="ARBA" id="ARBA00023002"/>
    </source>
</evidence>
<evidence type="ECO:0000256" key="2">
    <source>
        <dbReference type="ARBA" id="ARBA00004389"/>
    </source>
</evidence>
<keyword evidence="9" id="KW-1133">Transmembrane helix</keyword>
<dbReference type="Pfam" id="PF00743">
    <property type="entry name" value="FMO-like"/>
    <property type="match status" value="1"/>
</dbReference>
<dbReference type="Proteomes" id="UP000182998">
    <property type="component" value="Unassembled WGS sequence"/>
</dbReference>
<dbReference type="STRING" id="451.B6N58_10295"/>
<keyword evidence="11 14" id="KW-0503">Monooxygenase</keyword>
<dbReference type="PANTHER" id="PTHR23023">
    <property type="entry name" value="DIMETHYLANILINE MONOOXYGENASE"/>
    <property type="match status" value="1"/>
</dbReference>
<name>A0A098GCZ4_LEGMI</name>
<dbReference type="InterPro" id="IPR036188">
    <property type="entry name" value="FAD/NAD-bd_sf"/>
</dbReference>
<comment type="subcellular location">
    <subcellularLocation>
        <location evidence="2">Endoplasmic reticulum membrane</location>
        <topology evidence="2">Single-pass membrane protein</topology>
    </subcellularLocation>
</comment>
<evidence type="ECO:0000256" key="4">
    <source>
        <dbReference type="ARBA" id="ARBA00022630"/>
    </source>
</evidence>
<gene>
    <name evidence="14" type="ORF">LMI_1038</name>
    <name evidence="15" type="ORF">SAMN02982997_02026</name>
</gene>
<dbReference type="OrthoDB" id="9790219at2"/>
<keyword evidence="5" id="KW-0812">Transmembrane</keyword>
<dbReference type="EMBL" id="LN614830">
    <property type="protein sequence ID" value="CEG60354.1"/>
    <property type="molecule type" value="Genomic_DNA"/>
</dbReference>
<protein>
    <submittedName>
        <fullName evidence="14">Flavin containing monooxygenase</fullName>
    </submittedName>
    <submittedName>
        <fullName evidence="15">Predicted flavoprotein CzcO associated with the cation diffusion facilitator CzcD</fullName>
    </submittedName>
</protein>
<organism evidence="14 16">
    <name type="scientific">Legionella micdadei</name>
    <name type="common">Tatlockia micdadei</name>
    <dbReference type="NCBI Taxonomy" id="451"/>
    <lineage>
        <taxon>Bacteria</taxon>
        <taxon>Pseudomonadati</taxon>
        <taxon>Pseudomonadota</taxon>
        <taxon>Gammaproteobacteria</taxon>
        <taxon>Legionellales</taxon>
        <taxon>Legionellaceae</taxon>
        <taxon>Legionella</taxon>
    </lineage>
</organism>
<keyword evidence="4" id="KW-0285">Flavoprotein</keyword>
<evidence type="ECO:0000313" key="16">
    <source>
        <dbReference type="Proteomes" id="UP000032414"/>
    </source>
</evidence>
<dbReference type="Gene3D" id="3.50.50.60">
    <property type="entry name" value="FAD/NAD(P)-binding domain"/>
    <property type="match status" value="1"/>
</dbReference>
<dbReference type="HOGENOM" id="CLU_006909_8_3_6"/>
<dbReference type="InterPro" id="IPR020946">
    <property type="entry name" value="Flavin_mOase-like"/>
</dbReference>
<evidence type="ECO:0000256" key="5">
    <source>
        <dbReference type="ARBA" id="ARBA00022692"/>
    </source>
</evidence>
<accession>A0A098GCZ4</accession>
<dbReference type="PIRSF" id="PIRSF000332">
    <property type="entry name" value="FMO"/>
    <property type="match status" value="1"/>
</dbReference>
<dbReference type="PRINTS" id="PR00370">
    <property type="entry name" value="FMOXYGENASE"/>
</dbReference>
<dbReference type="InterPro" id="IPR050346">
    <property type="entry name" value="FMO-like"/>
</dbReference>
<evidence type="ECO:0000256" key="8">
    <source>
        <dbReference type="ARBA" id="ARBA00022857"/>
    </source>
</evidence>
<keyword evidence="8" id="KW-0521">NADP</keyword>
<dbReference type="GO" id="GO:0050660">
    <property type="term" value="F:flavin adenine dinucleotide binding"/>
    <property type="evidence" value="ECO:0007669"/>
    <property type="project" value="InterPro"/>
</dbReference>
<proteinExistence type="inferred from homology"/>
<evidence type="ECO:0000256" key="9">
    <source>
        <dbReference type="ARBA" id="ARBA00022989"/>
    </source>
</evidence>
<reference evidence="14" key="2">
    <citation type="submission" date="2014-09" db="EMBL/GenBank/DDBJ databases">
        <authorList>
            <person name="GOMEZ-VALERO Laura"/>
        </authorList>
    </citation>
    <scope>NUCLEOTIDE SEQUENCE</scope>
    <source>
        <strain evidence="14">ATCC33218</strain>
    </source>
</reference>
<evidence type="ECO:0000256" key="13">
    <source>
        <dbReference type="SAM" id="MobiDB-lite"/>
    </source>
</evidence>
<evidence type="ECO:0000313" key="14">
    <source>
        <dbReference type="EMBL" id="CEG60354.1"/>
    </source>
</evidence>
<reference evidence="16" key="1">
    <citation type="submission" date="2014-09" db="EMBL/GenBank/DDBJ databases">
        <authorList>
            <person name="Gomez-Valero L."/>
        </authorList>
    </citation>
    <scope>NUCLEOTIDE SEQUENCE [LARGE SCALE GENOMIC DNA]</scope>
    <source>
        <strain evidence="16">ATCC33218</strain>
    </source>
</reference>
<keyword evidence="12" id="KW-0472">Membrane</keyword>
<comment type="cofactor">
    <cofactor evidence="1">
        <name>FAD</name>
        <dbReference type="ChEBI" id="CHEBI:57692"/>
    </cofactor>
</comment>
<dbReference type="AlphaFoldDB" id="A0A098GCZ4"/>